<keyword evidence="3" id="KW-1185">Reference proteome</keyword>
<dbReference type="GO" id="GO:0005886">
    <property type="term" value="C:plasma membrane"/>
    <property type="evidence" value="ECO:0007669"/>
    <property type="project" value="UniProtKB-SubCell"/>
</dbReference>
<dbReference type="Pfam" id="PF12679">
    <property type="entry name" value="ABC2_membrane_2"/>
    <property type="match status" value="1"/>
</dbReference>
<evidence type="ECO:0000313" key="2">
    <source>
        <dbReference type="EMBL" id="SDG11608.1"/>
    </source>
</evidence>
<protein>
    <submittedName>
        <fullName evidence="2">ABC-2 family transporter protein</fullName>
    </submittedName>
</protein>
<sequence>MLSLDIAKNEVRHLFRERTFFLILSVFILITLASTYIGWSSQHTVESVYQQSVLTLTAAGKNIPPSPFSNLPPLDIVKNMIIYVVLIGSLLAITIGHAIGTKDQKAGVVRILFSKPLTKKDYLMGKLISMSMVLFAITGVSLIISVISVAILSQISSALLLNLIEFYAISYVYMLGFGFLGLSFGLMKKESATALLIPIIIWVLITFALPEMGSALYPTSSLNPVLPQTNILDSPMLSAIHNVLYPFSISEHYKVLSSLTLGLQQTTTTAYVAYPPLISLSILVIWLLATLGVSVRSVSGFDISRGDIYE</sequence>
<feature type="transmembrane region" description="Helical" evidence="1">
    <location>
        <begin position="80"/>
        <end position="100"/>
    </location>
</feature>
<keyword evidence="1" id="KW-0472">Membrane</keyword>
<keyword evidence="1" id="KW-1133">Transmembrane helix</keyword>
<dbReference type="Proteomes" id="UP000199259">
    <property type="component" value="Unassembled WGS sequence"/>
</dbReference>
<reference evidence="2 3" key="1">
    <citation type="submission" date="2016-10" db="EMBL/GenBank/DDBJ databases">
        <authorList>
            <person name="Varghese N."/>
            <person name="Submissions S."/>
        </authorList>
    </citation>
    <scope>NUCLEOTIDE SEQUENCE [LARGE SCALE GENOMIC DNA]</scope>
    <source>
        <strain evidence="2 3">PL 12/M</strain>
    </source>
</reference>
<dbReference type="EMBL" id="FNCA01000007">
    <property type="protein sequence ID" value="SDG11608.1"/>
    <property type="molecule type" value="Genomic_DNA"/>
</dbReference>
<feature type="transmembrane region" description="Helical" evidence="1">
    <location>
        <begin position="127"/>
        <end position="152"/>
    </location>
</feature>
<dbReference type="PANTHER" id="PTHR43471">
    <property type="entry name" value="ABC TRANSPORTER PERMEASE"/>
    <property type="match status" value="1"/>
</dbReference>
<gene>
    <name evidence="2" type="ORF">SAMN04488589_2204</name>
</gene>
<dbReference type="AlphaFoldDB" id="A0A7Z7FEX7"/>
<feature type="transmembrane region" description="Helical" evidence="1">
    <location>
        <begin position="164"/>
        <end position="187"/>
    </location>
</feature>
<feature type="transmembrane region" description="Helical" evidence="1">
    <location>
        <begin position="273"/>
        <end position="295"/>
    </location>
</feature>
<organism evidence="2 3">
    <name type="scientific">Methanolobus vulcani</name>
    <dbReference type="NCBI Taxonomy" id="38026"/>
    <lineage>
        <taxon>Archaea</taxon>
        <taxon>Methanobacteriati</taxon>
        <taxon>Methanobacteriota</taxon>
        <taxon>Stenosarchaea group</taxon>
        <taxon>Methanomicrobia</taxon>
        <taxon>Methanosarcinales</taxon>
        <taxon>Methanosarcinaceae</taxon>
        <taxon>Methanolobus</taxon>
    </lineage>
</organism>
<evidence type="ECO:0000256" key="1">
    <source>
        <dbReference type="SAM" id="Phobius"/>
    </source>
</evidence>
<comment type="caution">
    <text evidence="2">The sequence shown here is derived from an EMBL/GenBank/DDBJ whole genome shotgun (WGS) entry which is preliminary data.</text>
</comment>
<keyword evidence="1" id="KW-0812">Transmembrane</keyword>
<dbReference type="GO" id="GO:0140359">
    <property type="term" value="F:ABC-type transporter activity"/>
    <property type="evidence" value="ECO:0007669"/>
    <property type="project" value="InterPro"/>
</dbReference>
<feature type="transmembrane region" description="Helical" evidence="1">
    <location>
        <begin position="20"/>
        <end position="39"/>
    </location>
</feature>
<feature type="transmembrane region" description="Helical" evidence="1">
    <location>
        <begin position="194"/>
        <end position="217"/>
    </location>
</feature>
<name>A0A7Z7FEX7_9EURY</name>
<accession>A0A7Z7FEX7</accession>
<proteinExistence type="predicted"/>
<evidence type="ECO:0000313" key="3">
    <source>
        <dbReference type="Proteomes" id="UP000199259"/>
    </source>
</evidence>